<keyword evidence="1" id="KW-0472">Membrane</keyword>
<name>A0ABV6LM08_9BACI</name>
<keyword evidence="1" id="KW-0812">Transmembrane</keyword>
<proteinExistence type="predicted"/>
<dbReference type="EMBL" id="JBHLTP010000004">
    <property type="protein sequence ID" value="MFC0523436.1"/>
    <property type="molecule type" value="Genomic_DNA"/>
</dbReference>
<keyword evidence="1" id="KW-1133">Transmembrane helix</keyword>
<organism evidence="2 3">
    <name type="scientific">Pontibacillus salicampi</name>
    <dbReference type="NCBI Taxonomy" id="1449801"/>
    <lineage>
        <taxon>Bacteria</taxon>
        <taxon>Bacillati</taxon>
        <taxon>Bacillota</taxon>
        <taxon>Bacilli</taxon>
        <taxon>Bacillales</taxon>
        <taxon>Bacillaceae</taxon>
        <taxon>Pontibacillus</taxon>
    </lineage>
</organism>
<evidence type="ECO:0008006" key="4">
    <source>
        <dbReference type="Google" id="ProtNLM"/>
    </source>
</evidence>
<comment type="caution">
    <text evidence="2">The sequence shown here is derived from an EMBL/GenBank/DDBJ whole genome shotgun (WGS) entry which is preliminary data.</text>
</comment>
<evidence type="ECO:0000256" key="1">
    <source>
        <dbReference type="SAM" id="Phobius"/>
    </source>
</evidence>
<reference evidence="2 3" key="1">
    <citation type="submission" date="2024-09" db="EMBL/GenBank/DDBJ databases">
        <authorList>
            <person name="Sun Q."/>
            <person name="Mori K."/>
        </authorList>
    </citation>
    <scope>NUCLEOTIDE SEQUENCE [LARGE SCALE GENOMIC DNA]</scope>
    <source>
        <strain evidence="2 3">NCAIM B.02529</strain>
    </source>
</reference>
<sequence>MNVILITILVSLYMFLKDGREEGEKRSFLYKVGLSLGLGVLMATITAVVLQFMS</sequence>
<feature type="transmembrane region" description="Helical" evidence="1">
    <location>
        <begin position="29"/>
        <end position="50"/>
    </location>
</feature>
<accession>A0ABV6LM08</accession>
<evidence type="ECO:0000313" key="2">
    <source>
        <dbReference type="EMBL" id="MFC0523436.1"/>
    </source>
</evidence>
<gene>
    <name evidence="2" type="ORF">ACFFGV_07545</name>
</gene>
<evidence type="ECO:0000313" key="3">
    <source>
        <dbReference type="Proteomes" id="UP001589836"/>
    </source>
</evidence>
<protein>
    <recommendedName>
        <fullName evidence="4">DUF3976 domain-containing protein</fullName>
    </recommendedName>
</protein>
<dbReference type="Proteomes" id="UP001589836">
    <property type="component" value="Unassembled WGS sequence"/>
</dbReference>
<keyword evidence="3" id="KW-1185">Reference proteome</keyword>